<protein>
    <submittedName>
        <fullName evidence="4">Suppressor protein SRP40-like</fullName>
    </submittedName>
</protein>
<dbReference type="PANTHER" id="PTHR36562:SF5">
    <property type="entry name" value="SERINE_ARGININE REPETITIVE MATRIX 2"/>
    <property type="match status" value="1"/>
</dbReference>
<gene>
    <name evidence="2" type="ORF">SBAD_LOCUS11808</name>
</gene>
<dbReference type="EMBL" id="UZAM01016417">
    <property type="protein sequence ID" value="VDP43133.1"/>
    <property type="molecule type" value="Genomic_DNA"/>
</dbReference>
<feature type="region of interest" description="Disordered" evidence="1">
    <location>
        <begin position="76"/>
        <end position="199"/>
    </location>
</feature>
<dbReference type="PANTHER" id="PTHR36562">
    <property type="entry name" value="SERINE/ARGININE REPETITIVE MATRIX 2"/>
    <property type="match status" value="1"/>
</dbReference>
<dbReference type="WBParaSite" id="SBAD_0001220101-mRNA-1">
    <property type="protein sequence ID" value="SBAD_0001220101-mRNA-1"/>
    <property type="gene ID" value="SBAD_0001220101"/>
</dbReference>
<evidence type="ECO:0000313" key="3">
    <source>
        <dbReference type="Proteomes" id="UP000270296"/>
    </source>
</evidence>
<name>A0A183J7G0_9BILA</name>
<feature type="compositionally biased region" description="Low complexity" evidence="1">
    <location>
        <begin position="159"/>
        <end position="179"/>
    </location>
</feature>
<dbReference type="Proteomes" id="UP000270296">
    <property type="component" value="Unassembled WGS sequence"/>
</dbReference>
<dbReference type="OrthoDB" id="5865991at2759"/>
<reference evidence="2 3" key="2">
    <citation type="submission" date="2018-11" db="EMBL/GenBank/DDBJ databases">
        <authorList>
            <consortium name="Pathogen Informatics"/>
        </authorList>
    </citation>
    <scope>NUCLEOTIDE SEQUENCE [LARGE SCALE GENOMIC DNA]</scope>
</reference>
<feature type="compositionally biased region" description="Basic and acidic residues" evidence="1">
    <location>
        <begin position="92"/>
        <end position="101"/>
    </location>
</feature>
<feature type="region of interest" description="Disordered" evidence="1">
    <location>
        <begin position="342"/>
        <end position="367"/>
    </location>
</feature>
<feature type="compositionally biased region" description="Low complexity" evidence="1">
    <location>
        <begin position="130"/>
        <end position="149"/>
    </location>
</feature>
<evidence type="ECO:0000313" key="2">
    <source>
        <dbReference type="EMBL" id="VDP43133.1"/>
    </source>
</evidence>
<sequence length="367" mass="39682">MSTCSFSRYSPKEVDKMVDEYRTLLTKQMEHKMEPTSTELDEFGRLVAHETHQVAELQIERNKHLRMAFGISDDYVDGSAIKNCKPNANNKPSEDKQHDEQTTELNKSAAAISMNKPEAGVPKSTNETVSSSSSSDSDSDSLETSSYSKDSSDSDDSSSSESMSESESQSESESSSSSSDDSDRKSVRSSHSHRKTYSDIPCAGETMTKRRKECVEGVIIGYRLLDAGSIGRRTATVSGEVDPGVIIAGILHATLPTCPNIVGDTEVRRVLITDGETSTAKAAKTRSIGAVTRGSVIGAAAPAKSQFPVIRSCRPVLTIIPHLTLTIQATVLPAQHRTIPQSHLEAGGNTVVPHHRSWKDEESPGNN</sequence>
<evidence type="ECO:0000256" key="1">
    <source>
        <dbReference type="SAM" id="MobiDB-lite"/>
    </source>
</evidence>
<proteinExistence type="predicted"/>
<feature type="compositionally biased region" description="Basic and acidic residues" evidence="1">
    <location>
        <begin position="358"/>
        <end position="367"/>
    </location>
</feature>
<dbReference type="InterPro" id="IPR051372">
    <property type="entry name" value="CWC21"/>
</dbReference>
<dbReference type="GO" id="GO:0005634">
    <property type="term" value="C:nucleus"/>
    <property type="evidence" value="ECO:0007669"/>
    <property type="project" value="TreeGrafter"/>
</dbReference>
<dbReference type="AlphaFoldDB" id="A0A183J7G0"/>
<organism evidence="4">
    <name type="scientific">Soboliphyme baturini</name>
    <dbReference type="NCBI Taxonomy" id="241478"/>
    <lineage>
        <taxon>Eukaryota</taxon>
        <taxon>Metazoa</taxon>
        <taxon>Ecdysozoa</taxon>
        <taxon>Nematoda</taxon>
        <taxon>Enoplea</taxon>
        <taxon>Dorylaimia</taxon>
        <taxon>Dioctophymatida</taxon>
        <taxon>Dioctophymatoidea</taxon>
        <taxon>Soboliphymatidae</taxon>
        <taxon>Soboliphyme</taxon>
    </lineage>
</organism>
<accession>A0A183J7G0</accession>
<reference evidence="4" key="1">
    <citation type="submission" date="2016-06" db="UniProtKB">
        <authorList>
            <consortium name="WormBaseParasite"/>
        </authorList>
    </citation>
    <scope>IDENTIFICATION</scope>
</reference>
<evidence type="ECO:0000313" key="4">
    <source>
        <dbReference type="WBParaSite" id="SBAD_0001220101-mRNA-1"/>
    </source>
</evidence>
<keyword evidence="3" id="KW-1185">Reference proteome</keyword>